<proteinExistence type="predicted"/>
<evidence type="ECO:0000313" key="2">
    <source>
        <dbReference type="Proteomes" id="UP000757435"/>
    </source>
</evidence>
<dbReference type="EMBL" id="JAHHHD010000017">
    <property type="protein sequence ID" value="MBW4660077.1"/>
    <property type="molecule type" value="Genomic_DNA"/>
</dbReference>
<evidence type="ECO:0000313" key="1">
    <source>
        <dbReference type="EMBL" id="MBW4660077.1"/>
    </source>
</evidence>
<protein>
    <submittedName>
        <fullName evidence="1">Uncharacterized protein</fullName>
    </submittedName>
</protein>
<reference evidence="1" key="1">
    <citation type="submission" date="2021-05" db="EMBL/GenBank/DDBJ databases">
        <authorList>
            <person name="Pietrasiak N."/>
            <person name="Ward R."/>
            <person name="Stajich J.E."/>
            <person name="Kurbessoian T."/>
        </authorList>
    </citation>
    <scope>NUCLEOTIDE SEQUENCE</scope>
    <source>
        <strain evidence="1">UHER 2000/2452</strain>
    </source>
</reference>
<sequence>MVNSRGWGAYPSFTRDNTPNAGVIHHLPMLQPPSPRLPDRLPIPSPKAQTNFFNKELDDRPLLPILLSAKVAFLLSAPAALIHPKTSGEV</sequence>
<dbReference type="Proteomes" id="UP000757435">
    <property type="component" value="Unassembled WGS sequence"/>
</dbReference>
<name>A0A951QC43_9CYAN</name>
<comment type="caution">
    <text evidence="1">The sequence shown here is derived from an EMBL/GenBank/DDBJ whole genome shotgun (WGS) entry which is preliminary data.</text>
</comment>
<reference evidence="1" key="2">
    <citation type="journal article" date="2022" name="Microbiol. Resour. Announc.">
        <title>Metagenome Sequencing to Explore Phylogenomics of Terrestrial Cyanobacteria.</title>
        <authorList>
            <person name="Ward R.D."/>
            <person name="Stajich J.E."/>
            <person name="Johansen J.R."/>
            <person name="Huntemann M."/>
            <person name="Clum A."/>
            <person name="Foster B."/>
            <person name="Foster B."/>
            <person name="Roux S."/>
            <person name="Palaniappan K."/>
            <person name="Varghese N."/>
            <person name="Mukherjee S."/>
            <person name="Reddy T.B.K."/>
            <person name="Daum C."/>
            <person name="Copeland A."/>
            <person name="Chen I.A."/>
            <person name="Ivanova N.N."/>
            <person name="Kyrpides N.C."/>
            <person name="Shapiro N."/>
            <person name="Eloe-Fadrosh E.A."/>
            <person name="Pietrasiak N."/>
        </authorList>
    </citation>
    <scope>NUCLEOTIDE SEQUENCE</scope>
    <source>
        <strain evidence="1">UHER 2000/2452</strain>
    </source>
</reference>
<gene>
    <name evidence="1" type="ORF">KME15_15485</name>
</gene>
<organism evidence="1 2">
    <name type="scientific">Drouetiella hepatica Uher 2000/2452</name>
    <dbReference type="NCBI Taxonomy" id="904376"/>
    <lineage>
        <taxon>Bacteria</taxon>
        <taxon>Bacillati</taxon>
        <taxon>Cyanobacteriota</taxon>
        <taxon>Cyanophyceae</taxon>
        <taxon>Oculatellales</taxon>
        <taxon>Oculatellaceae</taxon>
        <taxon>Drouetiella</taxon>
    </lineage>
</organism>
<dbReference type="AlphaFoldDB" id="A0A951QC43"/>
<accession>A0A951QC43</accession>